<gene>
    <name evidence="1" type="ORF">PAC_15624</name>
</gene>
<sequence>MSSAIHRSSYREPKSYSNQISVYDFVWAASTGKYTTERYSGITLTLHKIDTEVPASQAIREGQLETSYQAIWIDENQSHSATFSCITLDERTYSNFNFATANDKL</sequence>
<dbReference type="EMBL" id="FJOG01000032">
    <property type="protein sequence ID" value="CZR65724.1"/>
    <property type="molecule type" value="Genomic_DNA"/>
</dbReference>
<accession>A0A1L7XL38</accession>
<dbReference type="Proteomes" id="UP000184330">
    <property type="component" value="Unassembled WGS sequence"/>
</dbReference>
<proteinExistence type="predicted"/>
<organism evidence="1 2">
    <name type="scientific">Phialocephala subalpina</name>
    <dbReference type="NCBI Taxonomy" id="576137"/>
    <lineage>
        <taxon>Eukaryota</taxon>
        <taxon>Fungi</taxon>
        <taxon>Dikarya</taxon>
        <taxon>Ascomycota</taxon>
        <taxon>Pezizomycotina</taxon>
        <taxon>Leotiomycetes</taxon>
        <taxon>Helotiales</taxon>
        <taxon>Mollisiaceae</taxon>
        <taxon>Phialocephala</taxon>
        <taxon>Phialocephala fortinii species complex</taxon>
    </lineage>
</organism>
<name>A0A1L7XL38_9HELO</name>
<keyword evidence="2" id="KW-1185">Reference proteome</keyword>
<evidence type="ECO:0000313" key="1">
    <source>
        <dbReference type="EMBL" id="CZR65724.1"/>
    </source>
</evidence>
<dbReference type="AlphaFoldDB" id="A0A1L7XL38"/>
<evidence type="ECO:0000313" key="2">
    <source>
        <dbReference type="Proteomes" id="UP000184330"/>
    </source>
</evidence>
<reference evidence="1 2" key="1">
    <citation type="submission" date="2016-03" db="EMBL/GenBank/DDBJ databases">
        <authorList>
            <person name="Ploux O."/>
        </authorList>
    </citation>
    <scope>NUCLEOTIDE SEQUENCE [LARGE SCALE GENOMIC DNA]</scope>
    <source>
        <strain evidence="1 2">UAMH 11012</strain>
    </source>
</reference>
<protein>
    <submittedName>
        <fullName evidence="1">Uncharacterized protein</fullName>
    </submittedName>
</protein>